<dbReference type="OrthoDB" id="3465773at2"/>
<proteinExistence type="predicted"/>
<protein>
    <submittedName>
        <fullName evidence="3">Lysophospholipase L1-like esterase</fullName>
    </submittedName>
</protein>
<name>A0A543HU75_9MICO</name>
<feature type="compositionally biased region" description="Basic and acidic residues" evidence="1">
    <location>
        <begin position="257"/>
        <end position="272"/>
    </location>
</feature>
<dbReference type="InterPro" id="IPR053140">
    <property type="entry name" value="GDSL_Rv0518-like"/>
</dbReference>
<dbReference type="SUPFAM" id="SSF52266">
    <property type="entry name" value="SGNH hydrolase"/>
    <property type="match status" value="1"/>
</dbReference>
<gene>
    <name evidence="3" type="ORF">FBY41_1938</name>
</gene>
<dbReference type="Gene3D" id="3.40.50.1110">
    <property type="entry name" value="SGNH hydrolase"/>
    <property type="match status" value="1"/>
</dbReference>
<feature type="domain" description="SGNH hydrolase-type esterase" evidence="2">
    <location>
        <begin position="19"/>
        <end position="199"/>
    </location>
</feature>
<accession>A0A543HU75</accession>
<dbReference type="RefSeq" id="WP_141843884.1">
    <property type="nucleotide sequence ID" value="NZ_VFPM01000002.1"/>
</dbReference>
<sequence length="272" mass="29558">MTQPSPEVSGPTIWTRYVAIGDSFTEGMCDDDPTFGHDGEFAGWADRLASHLSEIARTGGLDFGYANLAVRGRKLADVVGPQLEDALALQPDLVSIVGGGNDILRPKADLDGLAARLEAAVARIRATGADVLMATPVDPADAPLVKATRGRAAIHTANIWSIARRNGAHVIDQWGLHALRDWRMWSEDRIHMTTEGHRRVSLAALEALGHTPAESDWATPLEPAPPIGRREALQANAQWAKEYVGPWVHRRLTGRSSGDHRQAKRPDITPFD</sequence>
<dbReference type="InterPro" id="IPR013830">
    <property type="entry name" value="SGNH_hydro"/>
</dbReference>
<reference evidence="3 4" key="1">
    <citation type="submission" date="2019-06" db="EMBL/GenBank/DDBJ databases">
        <title>Genome sequencing of plant associated microbes to promote plant fitness in Sorghum bicolor and Oryza sativa.</title>
        <authorList>
            <person name="Coleman-Derr D."/>
        </authorList>
    </citation>
    <scope>NUCLEOTIDE SEQUENCE [LARGE SCALE GENOMIC DNA]</scope>
    <source>
        <strain evidence="3 4">KV-663</strain>
    </source>
</reference>
<dbReference type="AlphaFoldDB" id="A0A543HU75"/>
<dbReference type="InterPro" id="IPR036514">
    <property type="entry name" value="SGNH_hydro_sf"/>
</dbReference>
<comment type="caution">
    <text evidence="3">The sequence shown here is derived from an EMBL/GenBank/DDBJ whole genome shotgun (WGS) entry which is preliminary data.</text>
</comment>
<keyword evidence="4" id="KW-1185">Reference proteome</keyword>
<feature type="region of interest" description="Disordered" evidence="1">
    <location>
        <begin position="253"/>
        <end position="272"/>
    </location>
</feature>
<evidence type="ECO:0000259" key="2">
    <source>
        <dbReference type="Pfam" id="PF13472"/>
    </source>
</evidence>
<dbReference type="PANTHER" id="PTHR43784">
    <property type="entry name" value="GDSL-LIKE LIPASE/ACYLHYDROLASE, PUTATIVE (AFU_ORTHOLOGUE AFUA_2G00820)-RELATED"/>
    <property type="match status" value="1"/>
</dbReference>
<organism evidence="3 4">
    <name type="scientific">Humibacillus xanthopallidus</name>
    <dbReference type="NCBI Taxonomy" id="412689"/>
    <lineage>
        <taxon>Bacteria</taxon>
        <taxon>Bacillati</taxon>
        <taxon>Actinomycetota</taxon>
        <taxon>Actinomycetes</taxon>
        <taxon>Micrococcales</taxon>
        <taxon>Intrasporangiaceae</taxon>
        <taxon>Humibacillus</taxon>
    </lineage>
</organism>
<dbReference type="CDD" id="cd01832">
    <property type="entry name" value="SGNH_hydrolase_like_1"/>
    <property type="match status" value="1"/>
</dbReference>
<dbReference type="PANTHER" id="PTHR43784:SF2">
    <property type="entry name" value="GDSL-LIKE LIPASE_ACYLHYDROLASE, PUTATIVE (AFU_ORTHOLOGUE AFUA_2G00820)-RELATED"/>
    <property type="match status" value="1"/>
</dbReference>
<evidence type="ECO:0000313" key="3">
    <source>
        <dbReference type="EMBL" id="TQM61917.1"/>
    </source>
</evidence>
<dbReference type="EMBL" id="VFPM01000002">
    <property type="protein sequence ID" value="TQM61917.1"/>
    <property type="molecule type" value="Genomic_DNA"/>
</dbReference>
<dbReference type="Proteomes" id="UP000316747">
    <property type="component" value="Unassembled WGS sequence"/>
</dbReference>
<dbReference type="Pfam" id="PF13472">
    <property type="entry name" value="Lipase_GDSL_2"/>
    <property type="match status" value="1"/>
</dbReference>
<evidence type="ECO:0000256" key="1">
    <source>
        <dbReference type="SAM" id="MobiDB-lite"/>
    </source>
</evidence>
<evidence type="ECO:0000313" key="4">
    <source>
        <dbReference type="Proteomes" id="UP000316747"/>
    </source>
</evidence>